<dbReference type="AlphaFoldDB" id="A0A1B6FV07"/>
<evidence type="ECO:0000313" key="2">
    <source>
        <dbReference type="EMBL" id="JAS54047.1"/>
    </source>
</evidence>
<protein>
    <submittedName>
        <fullName evidence="2">Uncharacterized protein</fullName>
    </submittedName>
</protein>
<gene>
    <name evidence="2" type="ORF">g.5710</name>
</gene>
<evidence type="ECO:0000256" key="1">
    <source>
        <dbReference type="SAM" id="MobiDB-lite"/>
    </source>
</evidence>
<organism evidence="2">
    <name type="scientific">Cuerna arida</name>
    <dbReference type="NCBI Taxonomy" id="1464854"/>
    <lineage>
        <taxon>Eukaryota</taxon>
        <taxon>Metazoa</taxon>
        <taxon>Ecdysozoa</taxon>
        <taxon>Arthropoda</taxon>
        <taxon>Hexapoda</taxon>
        <taxon>Insecta</taxon>
        <taxon>Pterygota</taxon>
        <taxon>Neoptera</taxon>
        <taxon>Paraneoptera</taxon>
        <taxon>Hemiptera</taxon>
        <taxon>Auchenorrhyncha</taxon>
        <taxon>Membracoidea</taxon>
        <taxon>Cicadellidae</taxon>
        <taxon>Cicadellinae</taxon>
        <taxon>Proconiini</taxon>
        <taxon>Cuerna</taxon>
    </lineage>
</organism>
<proteinExistence type="predicted"/>
<dbReference type="EMBL" id="GECZ01015722">
    <property type="protein sequence ID" value="JAS54047.1"/>
    <property type="molecule type" value="Transcribed_RNA"/>
</dbReference>
<feature type="compositionally biased region" description="Basic and acidic residues" evidence="1">
    <location>
        <begin position="52"/>
        <end position="68"/>
    </location>
</feature>
<reference evidence="2" key="1">
    <citation type="submission" date="2015-11" db="EMBL/GenBank/DDBJ databases">
        <title>De novo transcriptome assembly of four potential Pierce s Disease insect vectors from Arizona vineyards.</title>
        <authorList>
            <person name="Tassone E.E."/>
        </authorList>
    </citation>
    <scope>NUCLEOTIDE SEQUENCE</scope>
</reference>
<sequence>EPERNQNSDDVTNNDNIENLYNVNNELPDSVTNEQERNQNSNDITNNDDNGNESRDDSENSDDGINHENKRKRNKKRTPECWIKNQIKAARMKGSSYLGYSRKKNIELQKYDVKKGINLLSSAYLYA</sequence>
<feature type="region of interest" description="Disordered" evidence="1">
    <location>
        <begin position="1"/>
        <end position="79"/>
    </location>
</feature>
<feature type="compositionally biased region" description="Polar residues" evidence="1">
    <location>
        <begin position="8"/>
        <end position="45"/>
    </location>
</feature>
<feature type="non-terminal residue" evidence="2">
    <location>
        <position position="1"/>
    </location>
</feature>
<name>A0A1B6FV07_9HEMI</name>
<accession>A0A1B6FV07</accession>